<dbReference type="PANTHER" id="PTHR13812">
    <property type="entry name" value="KETIMINE REDUCTASE MU-CRYSTALLIN"/>
    <property type="match status" value="1"/>
</dbReference>
<dbReference type="Gene3D" id="3.40.50.720">
    <property type="entry name" value="NAD(P)-binding Rossmann-like Domain"/>
    <property type="match status" value="1"/>
</dbReference>
<evidence type="ECO:0000313" key="1">
    <source>
        <dbReference type="EMBL" id="CAG8902519.1"/>
    </source>
</evidence>
<dbReference type="PANTHER" id="PTHR13812:SF23">
    <property type="entry name" value="PRNX PROTEIN"/>
    <property type="match status" value="1"/>
</dbReference>
<protein>
    <recommendedName>
        <fullName evidence="3">Ornithine cyclodeaminase</fullName>
    </recommendedName>
</protein>
<dbReference type="GO" id="GO:0005737">
    <property type="term" value="C:cytoplasm"/>
    <property type="evidence" value="ECO:0007669"/>
    <property type="project" value="TreeGrafter"/>
</dbReference>
<accession>A0A9W4KEM3</accession>
<organism evidence="1 2">
    <name type="scientific">Penicillium egyptiacum</name>
    <dbReference type="NCBI Taxonomy" id="1303716"/>
    <lineage>
        <taxon>Eukaryota</taxon>
        <taxon>Fungi</taxon>
        <taxon>Dikarya</taxon>
        <taxon>Ascomycota</taxon>
        <taxon>Pezizomycotina</taxon>
        <taxon>Eurotiomycetes</taxon>
        <taxon>Eurotiomycetidae</taxon>
        <taxon>Eurotiales</taxon>
        <taxon>Aspergillaceae</taxon>
        <taxon>Penicillium</taxon>
    </lineage>
</organism>
<gene>
    <name evidence="1" type="ORF">PEGY_LOCUS6806</name>
</gene>
<reference evidence="1" key="1">
    <citation type="submission" date="2021-07" db="EMBL/GenBank/DDBJ databases">
        <authorList>
            <person name="Branca A.L. A."/>
        </authorList>
    </citation>
    <scope>NUCLEOTIDE SEQUENCE</scope>
</reference>
<sequence length="344" mass="37425">MLILTNHDVSNILLNLSSEQVRQLLNSLGKTLSLYSKEQLSNEPKCLHQPHRSNIVTKHNDTTLVMPSSDTTNTGVKIVTLPHNGSATGANLVIEPTGAVVGMLNAAEVTAFRTALTIMTLFARVTHIHKKNIICFGSGRQVEWHIRLALLLAPTEVQNIVILNRGQSRLDQLEKDAIASLRTRYPQVDFRLVSREATPDFDALVQLNLSLADVVFCCTPSTEPLFPFRDLASSPKPRFISAIGSYKPHMQEIDTETLLSGGKIFVDSKDACLQESGELITANVKPDQLAEIGEFLASDGSPGIPSTGNIVFKCVGMGIMDLVISRGLLDIADEAAIGQTVARF</sequence>
<dbReference type="AlphaFoldDB" id="A0A9W4KEM3"/>
<keyword evidence="2" id="KW-1185">Reference proteome</keyword>
<dbReference type="InterPro" id="IPR023401">
    <property type="entry name" value="ODC_N"/>
</dbReference>
<name>A0A9W4KEM3_9EURO</name>
<dbReference type="OrthoDB" id="41492at2759"/>
<evidence type="ECO:0008006" key="3">
    <source>
        <dbReference type="Google" id="ProtNLM"/>
    </source>
</evidence>
<dbReference type="Gene3D" id="3.30.1780.10">
    <property type="entry name" value="ornithine cyclodeaminase, domain 1"/>
    <property type="match status" value="1"/>
</dbReference>
<evidence type="ECO:0000313" key="2">
    <source>
        <dbReference type="Proteomes" id="UP001154252"/>
    </source>
</evidence>
<dbReference type="SUPFAM" id="SSF51735">
    <property type="entry name" value="NAD(P)-binding Rossmann-fold domains"/>
    <property type="match status" value="1"/>
</dbReference>
<dbReference type="Proteomes" id="UP001154252">
    <property type="component" value="Unassembled WGS sequence"/>
</dbReference>
<dbReference type="Pfam" id="PF02423">
    <property type="entry name" value="OCD_Mu_crystall"/>
    <property type="match status" value="1"/>
</dbReference>
<dbReference type="EMBL" id="CAJVRC010000876">
    <property type="protein sequence ID" value="CAG8902519.1"/>
    <property type="molecule type" value="Genomic_DNA"/>
</dbReference>
<comment type="caution">
    <text evidence="1">The sequence shown here is derived from an EMBL/GenBank/DDBJ whole genome shotgun (WGS) entry which is preliminary data.</text>
</comment>
<dbReference type="InterPro" id="IPR003462">
    <property type="entry name" value="ODC_Mu_crystall"/>
</dbReference>
<proteinExistence type="predicted"/>
<dbReference type="InterPro" id="IPR036291">
    <property type="entry name" value="NAD(P)-bd_dom_sf"/>
</dbReference>